<dbReference type="AlphaFoldDB" id="A0A4Z0HGH2"/>
<evidence type="ECO:0000313" key="3">
    <source>
        <dbReference type="Proteomes" id="UP000297948"/>
    </source>
</evidence>
<dbReference type="Pfam" id="PF04738">
    <property type="entry name" value="Lant_dehydr_N"/>
    <property type="match status" value="1"/>
</dbReference>
<dbReference type="InterPro" id="IPR006827">
    <property type="entry name" value="Lant_deHydtase_N"/>
</dbReference>
<organism evidence="2 3">
    <name type="scientific">Streptomyces palmae</name>
    <dbReference type="NCBI Taxonomy" id="1701085"/>
    <lineage>
        <taxon>Bacteria</taxon>
        <taxon>Bacillati</taxon>
        <taxon>Actinomycetota</taxon>
        <taxon>Actinomycetes</taxon>
        <taxon>Kitasatosporales</taxon>
        <taxon>Streptomycetaceae</taxon>
        <taxon>Streptomyces</taxon>
    </lineage>
</organism>
<proteinExistence type="predicted"/>
<accession>A0A4Z0HGH2</accession>
<reference evidence="2 3" key="1">
    <citation type="submission" date="2019-03" db="EMBL/GenBank/DDBJ databases">
        <authorList>
            <person name="Gonzalez-Pimentel J.L."/>
        </authorList>
    </citation>
    <scope>NUCLEOTIDE SEQUENCE [LARGE SCALE GENOMIC DNA]</scope>
    <source>
        <strain evidence="2 3">JCM 31289</strain>
    </source>
</reference>
<evidence type="ECO:0000313" key="2">
    <source>
        <dbReference type="EMBL" id="TGB16628.1"/>
    </source>
</evidence>
<gene>
    <name evidence="2" type="ORF">E4099_05045</name>
</gene>
<comment type="caution">
    <text evidence="2">The sequence shown here is derived from an EMBL/GenBank/DDBJ whole genome shotgun (WGS) entry which is preliminary data.</text>
</comment>
<keyword evidence="3" id="KW-1185">Reference proteome</keyword>
<protein>
    <recommendedName>
        <fullName evidence="1">Lantibiotic dehydratase N-terminal domain-containing protein</fullName>
    </recommendedName>
</protein>
<feature type="domain" description="Lantibiotic dehydratase N-terminal" evidence="1">
    <location>
        <begin position="164"/>
        <end position="879"/>
    </location>
</feature>
<dbReference type="OrthoDB" id="2442707at2"/>
<evidence type="ECO:0000259" key="1">
    <source>
        <dbReference type="Pfam" id="PF04738"/>
    </source>
</evidence>
<name>A0A4Z0HGH2_9ACTN</name>
<dbReference type="EMBL" id="SRID01000026">
    <property type="protein sequence ID" value="TGB16628.1"/>
    <property type="molecule type" value="Genomic_DNA"/>
</dbReference>
<dbReference type="RefSeq" id="WP_135337714.1">
    <property type="nucleotide sequence ID" value="NZ_JBHLTX010000005.1"/>
</dbReference>
<dbReference type="Proteomes" id="UP000297948">
    <property type="component" value="Unassembled WGS sequence"/>
</dbReference>
<sequence length="926" mass="102953">MPSTFLSVTPQVPDPAEEADRDPMAWILVPRFLLRVGGLPFDTATRLTAPRTAAWADELLDGEEALKECGARLADTLQERVAQSLDDAAARRTLINLRRAVFNGRTPKGLDAAAELLPPADVEALRHWAAERERLAALRAAGEAIRAEEAATARAELRRITAESDLRHGIQLSSPTLDGYLDDYLRRPADAKLSKRERRLERSLLEYLYRTACKTSPFSTLTAVALGSFTSDPRRPAEAPALSAEARGWHKHSTTRLNMAVLARISELLAGDPDIRRDLPVRLTGGLEIGPERVRYLRKLRNSDNVATDAAVSLEAVHERLFYLPSGEVLAEVLELFADGATRRFGEAVRALSDPAAGRPAEDIENYLAQLLRLGLLVVPELHLDIHDPEPVRSYRDGLRALGTDWGDHIADLVARMDADTAAFADADPAGRRALLSGIEDTVRQAHERLGHADAPVLRTLLYEDTTLPGLTVTGDARQWTERLTPGLRQLARILPAFDTNLVRRLVTKGYFTVRFGKGGRCEDFLAFAHDFGQDLWDNYSQRLLRHRRFTGTTPRQYDNWFRQPEITGIDRARAAVAQEIARRHAERGGPDQDLVLDEEFLAAVEEELPQPGGIQPLSFFLQLADDGRGDPTLVVNRVYSGLTLLFSRFAHCFDDTLTESLRGALDAVVPSDAVFAELKGGYDTTNLNLHPSVTRYEIVCPGETSFRPEAEQIPVEDLVIEHDLEADRLRLRSRRLGVEVIPVYLGFLLPMALPEIQQVLLNFSYTSMAPLDLWEGTGLLPDTTTAAEDAGGESAEESRVTFLPRIRLGEVVVQRASWHAPADRLPPAVPGQSEAELFTAWRAWQRAAGLPRYVFASLGGEHKPQYVDFDSYLSVNLLETAVRRSASAVVFSEMLPGPEQLWLRDGWHRYVTELTVELDGIRTER</sequence>